<evidence type="ECO:0000256" key="2">
    <source>
        <dbReference type="ARBA" id="ARBA00022692"/>
    </source>
</evidence>
<dbReference type="EMBL" id="LAZR01013291">
    <property type="protein sequence ID" value="KKM22645.1"/>
    <property type="molecule type" value="Genomic_DNA"/>
</dbReference>
<feature type="transmembrane region" description="Helical" evidence="5">
    <location>
        <begin position="46"/>
        <end position="67"/>
    </location>
</feature>
<evidence type="ECO:0000256" key="1">
    <source>
        <dbReference type="ARBA" id="ARBA00004141"/>
    </source>
</evidence>
<dbReference type="GO" id="GO:0016020">
    <property type="term" value="C:membrane"/>
    <property type="evidence" value="ECO:0007669"/>
    <property type="project" value="UniProtKB-SubCell"/>
</dbReference>
<evidence type="ECO:0000256" key="3">
    <source>
        <dbReference type="ARBA" id="ARBA00022989"/>
    </source>
</evidence>
<comment type="caution">
    <text evidence="7">The sequence shown here is derived from an EMBL/GenBank/DDBJ whole genome shotgun (WGS) entry which is preliminary data.</text>
</comment>
<protein>
    <recommendedName>
        <fullName evidence="6">O-antigen ligase-related domain-containing protein</fullName>
    </recommendedName>
</protein>
<evidence type="ECO:0000313" key="7">
    <source>
        <dbReference type="EMBL" id="KKM22645.1"/>
    </source>
</evidence>
<feature type="transmembrane region" description="Helical" evidence="5">
    <location>
        <begin position="100"/>
        <end position="122"/>
    </location>
</feature>
<keyword evidence="2 5" id="KW-0812">Transmembrane</keyword>
<dbReference type="InterPro" id="IPR007016">
    <property type="entry name" value="O-antigen_ligase-rel_domated"/>
</dbReference>
<feature type="domain" description="O-antigen ligase-related" evidence="6">
    <location>
        <begin position="225"/>
        <end position="355"/>
    </location>
</feature>
<gene>
    <name evidence="7" type="ORF">LCGC14_1623200</name>
</gene>
<feature type="transmembrane region" description="Helical" evidence="5">
    <location>
        <begin position="261"/>
        <end position="278"/>
    </location>
</feature>
<proteinExistence type="predicted"/>
<dbReference type="AlphaFoldDB" id="A0A0F9L4K0"/>
<organism evidence="7">
    <name type="scientific">marine sediment metagenome</name>
    <dbReference type="NCBI Taxonomy" id="412755"/>
    <lineage>
        <taxon>unclassified sequences</taxon>
        <taxon>metagenomes</taxon>
        <taxon>ecological metagenomes</taxon>
    </lineage>
</organism>
<feature type="transmembrane region" description="Helical" evidence="5">
    <location>
        <begin position="74"/>
        <end position="94"/>
    </location>
</feature>
<keyword evidence="4 5" id="KW-0472">Membrane</keyword>
<reference evidence="7" key="1">
    <citation type="journal article" date="2015" name="Nature">
        <title>Complex archaea that bridge the gap between prokaryotes and eukaryotes.</title>
        <authorList>
            <person name="Spang A."/>
            <person name="Saw J.H."/>
            <person name="Jorgensen S.L."/>
            <person name="Zaremba-Niedzwiedzka K."/>
            <person name="Martijn J."/>
            <person name="Lind A.E."/>
            <person name="van Eijk R."/>
            <person name="Schleper C."/>
            <person name="Guy L."/>
            <person name="Ettema T.J."/>
        </authorList>
    </citation>
    <scope>NUCLEOTIDE SEQUENCE</scope>
</reference>
<feature type="non-terminal residue" evidence="7">
    <location>
        <position position="435"/>
    </location>
</feature>
<evidence type="ECO:0000259" key="6">
    <source>
        <dbReference type="Pfam" id="PF04932"/>
    </source>
</evidence>
<dbReference type="PANTHER" id="PTHR37422:SF23">
    <property type="entry name" value="TEICHURONIC ACID BIOSYNTHESIS PROTEIN TUAE"/>
    <property type="match status" value="1"/>
</dbReference>
<comment type="subcellular location">
    <subcellularLocation>
        <location evidence="1">Membrane</location>
        <topology evidence="1">Multi-pass membrane protein</topology>
    </subcellularLocation>
</comment>
<sequence length="435" mass="48937">MRAAKPFIIRNRPTRLYNQPRSTLPFPVFVYLFSIIFPIGFELGSFHLSVTRLLLIVVIVPLGVNLLRGCYGKLVATDLLFTLHIAWVSIALIINDTPEVLQSFGSMGLEFMGGYMVGRAYIRDQKSFVALCKLIGALIMFCLPVAVFEALSGIPVFIQVLDQLPSVSAPNDLAIQRRFGIERVQVSFEHPIHWGLFNSLAAALCFVGLKTTYNRWFRTLLLGGAVLGALLSVSSGAILSIILQIGIIGWACIFHNLHRKWLLLFVLFLAAYVSVDLASNRTPLQVFMTYATFSAHSAYWRSTVFDWGLVNIQMHPLFGLGVKDWLRPVWMHTPSIDNFWLLITMRFGIPAFCFLIIGCTWALWRISRRSFDQHPDINCHRHAWVICMVGLSFALTTVHIWGAIYSLTFFFFGAGMWLVTTGTKGTFSTSPNDAL</sequence>
<feature type="transmembrane region" description="Helical" evidence="5">
    <location>
        <begin position="21"/>
        <end position="40"/>
    </location>
</feature>
<dbReference type="InterPro" id="IPR051533">
    <property type="entry name" value="WaaL-like"/>
</dbReference>
<feature type="transmembrane region" description="Helical" evidence="5">
    <location>
        <begin position="221"/>
        <end position="249"/>
    </location>
</feature>
<keyword evidence="3 5" id="KW-1133">Transmembrane helix</keyword>
<accession>A0A0F9L4K0</accession>
<feature type="transmembrane region" description="Helical" evidence="5">
    <location>
        <begin position="134"/>
        <end position="158"/>
    </location>
</feature>
<dbReference type="PANTHER" id="PTHR37422">
    <property type="entry name" value="TEICHURONIC ACID BIOSYNTHESIS PROTEIN TUAE"/>
    <property type="match status" value="1"/>
</dbReference>
<feature type="transmembrane region" description="Helical" evidence="5">
    <location>
        <begin position="339"/>
        <end position="364"/>
    </location>
</feature>
<evidence type="ECO:0000256" key="5">
    <source>
        <dbReference type="SAM" id="Phobius"/>
    </source>
</evidence>
<name>A0A0F9L4K0_9ZZZZ</name>
<feature type="transmembrane region" description="Helical" evidence="5">
    <location>
        <begin position="192"/>
        <end position="209"/>
    </location>
</feature>
<feature type="transmembrane region" description="Helical" evidence="5">
    <location>
        <begin position="385"/>
        <end position="412"/>
    </location>
</feature>
<evidence type="ECO:0000256" key="4">
    <source>
        <dbReference type="ARBA" id="ARBA00023136"/>
    </source>
</evidence>
<dbReference type="Pfam" id="PF04932">
    <property type="entry name" value="Wzy_C"/>
    <property type="match status" value="1"/>
</dbReference>